<organism evidence="1 2">
    <name type="scientific">Lactobacillus kalixensis DSM 16043</name>
    <dbReference type="NCBI Taxonomy" id="1423763"/>
    <lineage>
        <taxon>Bacteria</taxon>
        <taxon>Bacillati</taxon>
        <taxon>Bacillota</taxon>
        <taxon>Bacilli</taxon>
        <taxon>Lactobacillales</taxon>
        <taxon>Lactobacillaceae</taxon>
        <taxon>Lactobacillus</taxon>
    </lineage>
</organism>
<name>A0A0R1UAQ8_9LACO</name>
<evidence type="ECO:0008006" key="3">
    <source>
        <dbReference type="Google" id="ProtNLM"/>
    </source>
</evidence>
<dbReference type="OrthoDB" id="2325721at2"/>
<reference evidence="1 2" key="1">
    <citation type="journal article" date="2015" name="Genome Announc.">
        <title>Expanding the biotechnology potential of lactobacilli through comparative genomics of 213 strains and associated genera.</title>
        <authorList>
            <person name="Sun Z."/>
            <person name="Harris H.M."/>
            <person name="McCann A."/>
            <person name="Guo C."/>
            <person name="Argimon S."/>
            <person name="Zhang W."/>
            <person name="Yang X."/>
            <person name="Jeffery I.B."/>
            <person name="Cooney J.C."/>
            <person name="Kagawa T.F."/>
            <person name="Liu W."/>
            <person name="Song Y."/>
            <person name="Salvetti E."/>
            <person name="Wrobel A."/>
            <person name="Rasinkangas P."/>
            <person name="Parkhill J."/>
            <person name="Rea M.C."/>
            <person name="O'Sullivan O."/>
            <person name="Ritari J."/>
            <person name="Douillard F.P."/>
            <person name="Paul Ross R."/>
            <person name="Yang R."/>
            <person name="Briner A.E."/>
            <person name="Felis G.E."/>
            <person name="de Vos W.M."/>
            <person name="Barrangou R."/>
            <person name="Klaenhammer T.R."/>
            <person name="Caufield P.W."/>
            <person name="Cui Y."/>
            <person name="Zhang H."/>
            <person name="O'Toole P.W."/>
        </authorList>
    </citation>
    <scope>NUCLEOTIDE SEQUENCE [LARGE SCALE GENOMIC DNA]</scope>
    <source>
        <strain evidence="1 2">DSM 16043</strain>
    </source>
</reference>
<accession>A0A0R1UAQ8</accession>
<dbReference type="RefSeq" id="WP_057798109.1">
    <property type="nucleotide sequence ID" value="NZ_AZFM01000009.1"/>
</dbReference>
<gene>
    <name evidence="1" type="ORF">FC46_GL001900</name>
</gene>
<sequence length="118" mass="12862">MLEARKIFTAVTGLVLGLSLLGVGTTTVCADTFNAPKLGISQIAPTDPAIKKGDKIFVIVKDTDNQTVEVYNQSGEKTGETVDMGTTYTNMAVKKINDKKMVQINKNQWLNIKDVVKE</sequence>
<dbReference type="STRING" id="1423763.FC46_GL001900"/>
<dbReference type="AlphaFoldDB" id="A0A0R1UAQ8"/>
<keyword evidence="2" id="KW-1185">Reference proteome</keyword>
<dbReference type="PATRIC" id="fig|1423763.3.peg.1943"/>
<dbReference type="Proteomes" id="UP000051036">
    <property type="component" value="Unassembled WGS sequence"/>
</dbReference>
<evidence type="ECO:0000313" key="2">
    <source>
        <dbReference type="Proteomes" id="UP000051036"/>
    </source>
</evidence>
<protein>
    <recommendedName>
        <fullName evidence="3">Surface layer protein A domain-containing protein</fullName>
    </recommendedName>
</protein>
<evidence type="ECO:0000313" key="1">
    <source>
        <dbReference type="EMBL" id="KRL90455.1"/>
    </source>
</evidence>
<comment type="caution">
    <text evidence="1">The sequence shown here is derived from an EMBL/GenBank/DDBJ whole genome shotgun (WGS) entry which is preliminary data.</text>
</comment>
<proteinExistence type="predicted"/>
<dbReference type="EMBL" id="AZFM01000009">
    <property type="protein sequence ID" value="KRL90455.1"/>
    <property type="molecule type" value="Genomic_DNA"/>
</dbReference>